<feature type="chain" id="PRO_5014645712" description="Peptidase inhibitor family I36" evidence="1">
    <location>
        <begin position="25"/>
        <end position="111"/>
    </location>
</feature>
<name>A0A2N3Y781_SACSN</name>
<protein>
    <recommendedName>
        <fullName evidence="4">Peptidase inhibitor family I36</fullName>
    </recommendedName>
</protein>
<dbReference type="EMBL" id="PJNB01000001">
    <property type="protein sequence ID" value="PKW18748.1"/>
    <property type="molecule type" value="Genomic_DNA"/>
</dbReference>
<proteinExistence type="predicted"/>
<feature type="signal peptide" evidence="1">
    <location>
        <begin position="1"/>
        <end position="24"/>
    </location>
</feature>
<dbReference type="Proteomes" id="UP000233786">
    <property type="component" value="Unassembled WGS sequence"/>
</dbReference>
<keyword evidence="1" id="KW-0732">Signal</keyword>
<dbReference type="AlphaFoldDB" id="A0A2N3Y781"/>
<organism evidence="2 3">
    <name type="scientific">Saccharopolyspora spinosa</name>
    <dbReference type="NCBI Taxonomy" id="60894"/>
    <lineage>
        <taxon>Bacteria</taxon>
        <taxon>Bacillati</taxon>
        <taxon>Actinomycetota</taxon>
        <taxon>Actinomycetes</taxon>
        <taxon>Pseudonocardiales</taxon>
        <taxon>Pseudonocardiaceae</taxon>
        <taxon>Saccharopolyspora</taxon>
    </lineage>
</organism>
<keyword evidence="3" id="KW-1185">Reference proteome</keyword>
<dbReference type="OrthoDB" id="3694515at2"/>
<sequence length="111" mass="11809">MRTKGFTTVTIVLAGLLMSGVDGAAYGEGSCPAGYTFSIQDGARIHRSNDLKSPVDGIYYTHHDYRVHQFLGGTATTPHWVNLTDVTTAVSGWVNGSVATCFAPTSPNRTS</sequence>
<evidence type="ECO:0000313" key="3">
    <source>
        <dbReference type="Proteomes" id="UP000233786"/>
    </source>
</evidence>
<gene>
    <name evidence="2" type="ORF">A8926_6876</name>
</gene>
<reference evidence="2" key="1">
    <citation type="submission" date="2017-12" db="EMBL/GenBank/DDBJ databases">
        <title>Sequencing the genomes of 1000 Actinobacteria strains.</title>
        <authorList>
            <person name="Klenk H.-P."/>
        </authorList>
    </citation>
    <scope>NUCLEOTIDE SEQUENCE [LARGE SCALE GENOMIC DNA]</scope>
    <source>
        <strain evidence="2">DSM 44228</strain>
    </source>
</reference>
<evidence type="ECO:0008006" key="4">
    <source>
        <dbReference type="Google" id="ProtNLM"/>
    </source>
</evidence>
<evidence type="ECO:0000256" key="1">
    <source>
        <dbReference type="SAM" id="SignalP"/>
    </source>
</evidence>
<accession>A0A2N3Y781</accession>
<comment type="caution">
    <text evidence="2">The sequence shown here is derived from an EMBL/GenBank/DDBJ whole genome shotgun (WGS) entry which is preliminary data.</text>
</comment>
<evidence type="ECO:0000313" key="2">
    <source>
        <dbReference type="EMBL" id="PKW18748.1"/>
    </source>
</evidence>